<name>A0A8T2NB44_9TELE</name>
<evidence type="ECO:0000313" key="1">
    <source>
        <dbReference type="EMBL" id="KAG9337164.1"/>
    </source>
</evidence>
<protein>
    <submittedName>
        <fullName evidence="1">Uncharacterized protein</fullName>
    </submittedName>
</protein>
<dbReference type="SUPFAM" id="SSF51695">
    <property type="entry name" value="PLC-like phosphodiesterases"/>
    <property type="match status" value="1"/>
</dbReference>
<dbReference type="AlphaFoldDB" id="A0A8T2NB44"/>
<dbReference type="OrthoDB" id="1046782at2759"/>
<organism evidence="1 2">
    <name type="scientific">Albula glossodonta</name>
    <name type="common">roundjaw bonefish</name>
    <dbReference type="NCBI Taxonomy" id="121402"/>
    <lineage>
        <taxon>Eukaryota</taxon>
        <taxon>Metazoa</taxon>
        <taxon>Chordata</taxon>
        <taxon>Craniata</taxon>
        <taxon>Vertebrata</taxon>
        <taxon>Euteleostomi</taxon>
        <taxon>Actinopterygii</taxon>
        <taxon>Neopterygii</taxon>
        <taxon>Teleostei</taxon>
        <taxon>Albuliformes</taxon>
        <taxon>Albulidae</taxon>
        <taxon>Albula</taxon>
    </lineage>
</organism>
<reference evidence="1" key="1">
    <citation type="thesis" date="2021" institute="BYU ScholarsArchive" country="Provo, UT, USA">
        <title>Applications of and Algorithms for Genome Assembly and Genomic Analyses with an Emphasis on Marine Teleosts.</title>
        <authorList>
            <person name="Pickett B.D."/>
        </authorList>
    </citation>
    <scope>NUCLEOTIDE SEQUENCE</scope>
    <source>
        <strain evidence="1">HI-2016</strain>
    </source>
</reference>
<dbReference type="Proteomes" id="UP000824540">
    <property type="component" value="Unassembled WGS sequence"/>
</dbReference>
<evidence type="ECO:0000313" key="2">
    <source>
        <dbReference type="Proteomes" id="UP000824540"/>
    </source>
</evidence>
<dbReference type="EMBL" id="JAFBMS010000093">
    <property type="protein sequence ID" value="KAG9337164.1"/>
    <property type="molecule type" value="Genomic_DNA"/>
</dbReference>
<dbReference type="GO" id="GO:0006629">
    <property type="term" value="P:lipid metabolic process"/>
    <property type="evidence" value="ECO:0007669"/>
    <property type="project" value="InterPro"/>
</dbReference>
<sequence length="63" mass="6886">MPVLSLTPPPFGALPGMMHWIRTQRPGESGVNIITADFVELGDFISAVIALNYLLDEEEENAT</sequence>
<comment type="caution">
    <text evidence="1">The sequence shown here is derived from an EMBL/GenBank/DDBJ whole genome shotgun (WGS) entry which is preliminary data.</text>
</comment>
<dbReference type="GO" id="GO:0008081">
    <property type="term" value="F:phosphoric diester hydrolase activity"/>
    <property type="evidence" value="ECO:0007669"/>
    <property type="project" value="InterPro"/>
</dbReference>
<dbReference type="InterPro" id="IPR017946">
    <property type="entry name" value="PLC-like_Pdiesterase_TIM-brl"/>
</dbReference>
<keyword evidence="2" id="KW-1185">Reference proteome</keyword>
<gene>
    <name evidence="1" type="ORF">JZ751_029644</name>
</gene>
<proteinExistence type="predicted"/>
<accession>A0A8T2NB44</accession>